<dbReference type="InterPro" id="IPR001433">
    <property type="entry name" value="OxRdtase_FAD/NAD-bd"/>
</dbReference>
<name>A0A0H2ZBK1_PSEAB</name>
<dbReference type="Gene3D" id="3.10.20.30">
    <property type="match status" value="1"/>
</dbReference>
<dbReference type="InterPro" id="IPR017927">
    <property type="entry name" value="FAD-bd_FR_type"/>
</dbReference>
<evidence type="ECO:0000259" key="4">
    <source>
        <dbReference type="PROSITE" id="PS51384"/>
    </source>
</evidence>
<dbReference type="GO" id="GO:0051537">
    <property type="term" value="F:2 iron, 2 sulfur cluster binding"/>
    <property type="evidence" value="ECO:0007669"/>
    <property type="project" value="InterPro"/>
</dbReference>
<keyword evidence="1" id="KW-0408">Iron</keyword>
<dbReference type="PROSITE" id="PS51384">
    <property type="entry name" value="FAD_FR"/>
    <property type="match status" value="1"/>
</dbReference>
<dbReference type="InterPro" id="IPR001041">
    <property type="entry name" value="2Fe-2S_ferredoxin-type"/>
</dbReference>
<evidence type="ECO:0000256" key="2">
    <source>
        <dbReference type="ARBA" id="ARBA00034078"/>
    </source>
</evidence>
<dbReference type="SUPFAM" id="SSF52343">
    <property type="entry name" value="Ferredoxin reductase-like, C-terminal NADP-linked domain"/>
    <property type="match status" value="1"/>
</dbReference>
<organism evidence="5 6">
    <name type="scientific">Pseudomonas aeruginosa (strain UCBPP-PA14)</name>
    <dbReference type="NCBI Taxonomy" id="208963"/>
    <lineage>
        <taxon>Bacteria</taxon>
        <taxon>Pseudomonadati</taxon>
        <taxon>Pseudomonadota</taxon>
        <taxon>Gammaproteobacteria</taxon>
        <taxon>Pseudomonadales</taxon>
        <taxon>Pseudomonadaceae</taxon>
        <taxon>Pseudomonas</taxon>
    </lineage>
</organism>
<dbReference type="InterPro" id="IPR006058">
    <property type="entry name" value="2Fe2S_fd_BS"/>
</dbReference>
<keyword evidence="5" id="KW-0560">Oxidoreductase</keyword>
<dbReference type="Proteomes" id="UP000000653">
    <property type="component" value="Chromosome"/>
</dbReference>
<dbReference type="InterPro" id="IPR001709">
    <property type="entry name" value="Flavoprot_Pyr_Nucl_cyt_Rdtase"/>
</dbReference>
<gene>
    <name evidence="5" type="primary">antC</name>
    <name evidence="5" type="ordered locus">PA14_32140</name>
</gene>
<dbReference type="CDD" id="cd00207">
    <property type="entry name" value="fer2"/>
    <property type="match status" value="1"/>
</dbReference>
<dbReference type="InterPro" id="IPR012675">
    <property type="entry name" value="Beta-grasp_dom_sf"/>
</dbReference>
<dbReference type="CDD" id="cd06209">
    <property type="entry name" value="BenDO_FAD_NAD"/>
    <property type="match status" value="1"/>
</dbReference>
<keyword evidence="1" id="KW-0479">Metal-binding</keyword>
<dbReference type="NCBIfam" id="NF008822">
    <property type="entry name" value="PRK11872.1"/>
    <property type="match status" value="1"/>
</dbReference>
<evidence type="ECO:0000313" key="6">
    <source>
        <dbReference type="Proteomes" id="UP000000653"/>
    </source>
</evidence>
<dbReference type="PANTHER" id="PTHR47354">
    <property type="entry name" value="NADH OXIDOREDUCTASE HCR"/>
    <property type="match status" value="1"/>
</dbReference>
<dbReference type="RefSeq" id="WP_003089878.1">
    <property type="nucleotide sequence ID" value="NC_008463.1"/>
</dbReference>
<dbReference type="BioCyc" id="PAER208963:G1G74-2697-MONOMER"/>
<dbReference type="InterPro" id="IPR036010">
    <property type="entry name" value="2Fe-2S_ferredoxin-like_sf"/>
</dbReference>
<keyword evidence="1" id="KW-0411">Iron-sulfur</keyword>
<dbReference type="Gene3D" id="3.40.50.80">
    <property type="entry name" value="Nucleotide-binding domain of ferredoxin-NADP reductase (FNR) module"/>
    <property type="match status" value="1"/>
</dbReference>
<dbReference type="PRINTS" id="PR00410">
    <property type="entry name" value="PHEHYDRXLASE"/>
</dbReference>
<comment type="cofactor">
    <cofactor evidence="2">
        <name>[2Fe-2S] cluster</name>
        <dbReference type="ChEBI" id="CHEBI:190135"/>
    </cofactor>
</comment>
<dbReference type="InterPro" id="IPR008333">
    <property type="entry name" value="Cbr1-like_FAD-bd_dom"/>
</dbReference>
<dbReference type="InterPro" id="IPR047683">
    <property type="entry name" value="BenC-like_FAD_NAD-bd"/>
</dbReference>
<dbReference type="InterPro" id="IPR017938">
    <property type="entry name" value="Riboflavin_synthase-like_b-brl"/>
</dbReference>
<dbReference type="Pfam" id="PF00175">
    <property type="entry name" value="NAD_binding_1"/>
    <property type="match status" value="1"/>
</dbReference>
<evidence type="ECO:0000259" key="3">
    <source>
        <dbReference type="PROSITE" id="PS51085"/>
    </source>
</evidence>
<dbReference type="SUPFAM" id="SSF63380">
    <property type="entry name" value="Riboflavin synthase domain-like"/>
    <property type="match status" value="1"/>
</dbReference>
<dbReference type="InterPro" id="IPR050415">
    <property type="entry name" value="MRET"/>
</dbReference>
<feature type="domain" description="FAD-binding FR-type" evidence="4">
    <location>
        <begin position="104"/>
        <end position="206"/>
    </location>
</feature>
<proteinExistence type="predicted"/>
<dbReference type="Gene3D" id="2.40.30.10">
    <property type="entry name" value="Translation factors"/>
    <property type="match status" value="1"/>
</dbReference>
<evidence type="ECO:0000256" key="1">
    <source>
        <dbReference type="ARBA" id="ARBA00023014"/>
    </source>
</evidence>
<dbReference type="EMBL" id="CP000438">
    <property type="protein sequence ID" value="ABJ11694.1"/>
    <property type="molecule type" value="Genomic_DNA"/>
</dbReference>
<dbReference type="PROSITE" id="PS51085">
    <property type="entry name" value="2FE2S_FER_2"/>
    <property type="match status" value="1"/>
</dbReference>
<feature type="domain" description="2Fe-2S ferredoxin-type" evidence="3">
    <location>
        <begin position="3"/>
        <end position="98"/>
    </location>
</feature>
<dbReference type="SMR" id="A0A0H2ZBK1"/>
<dbReference type="HOGENOM" id="CLU_003827_7_0_6"/>
<dbReference type="PROSITE" id="PS00197">
    <property type="entry name" value="2FE2S_FER_1"/>
    <property type="match status" value="1"/>
</dbReference>
<dbReference type="InterPro" id="IPR039261">
    <property type="entry name" value="FNR_nucleotide-bd"/>
</dbReference>
<dbReference type="Pfam" id="PF00111">
    <property type="entry name" value="Fer2"/>
    <property type="match status" value="1"/>
</dbReference>
<dbReference type="KEGG" id="pau:PA14_32140"/>
<dbReference type="Pfam" id="PF00970">
    <property type="entry name" value="FAD_binding_6"/>
    <property type="match status" value="1"/>
</dbReference>
<dbReference type="SUPFAM" id="SSF54292">
    <property type="entry name" value="2Fe-2S ferredoxin-like"/>
    <property type="match status" value="1"/>
</dbReference>
<reference evidence="5 6" key="1">
    <citation type="journal article" date="2006" name="Genome Biol.">
        <title>Genomic analysis reveals that Pseudomonas aeruginosa virulence is combinatorial.</title>
        <authorList>
            <person name="Lee D.G."/>
            <person name="Urbach J.M."/>
            <person name="Wu G."/>
            <person name="Liberati N.T."/>
            <person name="Feinbaum R.L."/>
            <person name="Miyata S."/>
            <person name="Diggins L.T."/>
            <person name="He J."/>
            <person name="Saucier M."/>
            <person name="Deziel E."/>
            <person name="Friedman L."/>
            <person name="Li L."/>
            <person name="Grills G."/>
            <person name="Montgomery K."/>
            <person name="Kucherlapati R."/>
            <person name="Rahme L.G."/>
            <person name="Ausubel F.M."/>
        </authorList>
    </citation>
    <scope>NUCLEOTIDE SEQUENCE [LARGE SCALE GENOMIC DNA]</scope>
    <source>
        <strain evidence="5 6">UCBPP-PA14</strain>
    </source>
</reference>
<protein>
    <submittedName>
        <fullName evidence="5">Anthranilate dioxygenase reductase</fullName>
    </submittedName>
</protein>
<dbReference type="PRINTS" id="PR00371">
    <property type="entry name" value="FPNCR"/>
</dbReference>
<dbReference type="PANTHER" id="PTHR47354:SF5">
    <property type="entry name" value="PROTEIN RFBI"/>
    <property type="match status" value="1"/>
</dbReference>
<dbReference type="GO" id="GO:0051213">
    <property type="term" value="F:dioxygenase activity"/>
    <property type="evidence" value="ECO:0007669"/>
    <property type="project" value="UniProtKB-KW"/>
</dbReference>
<sequence length="340" mass="37885">MNHKVALSFADGKTLFLPVGHDDLLLDAALRHGINLPLDCREGVCGTCMGRCEAGSYSLDYADEDTLSAADLEQRKVLACQTRVRSDAAFYFDFASTLCHAAAAQAHSGVVRELRLLSEDTALLRLDAGAAGRQLDFLPGQYARLQVPGSDCRRAYSFANRPNPQNHLQFLIRLLPGGAMSDYLRQGCRVGDEIRFEAPLGTFYLRQVERPLLLVAGGTGLSAFLGMLDELAERGCERPVHLYYGVRRAADLCELQRIAGYAERLPGFRFVPVLSEADADWDGRRGYLHEHFDAARLRDEAFDLYLCGPPPMVEAVRQWLRGRSLEHLRLYLEKFTESGD</sequence>
<keyword evidence="5" id="KW-0223">Dioxygenase</keyword>
<evidence type="ECO:0000313" key="5">
    <source>
        <dbReference type="EMBL" id="ABJ11694.1"/>
    </source>
</evidence>
<dbReference type="AlphaFoldDB" id="A0A0H2ZBK1"/>
<accession>A0A0H2ZBK1</accession>